<reference evidence="3 4" key="1">
    <citation type="submission" date="2016-01" db="EMBL/GenBank/DDBJ databases">
        <title>The new phylogeny of the genus Mycobacterium.</title>
        <authorList>
            <person name="Tarcisio F."/>
            <person name="Conor M."/>
            <person name="Antonella G."/>
            <person name="Elisabetta G."/>
            <person name="Giulia F.S."/>
            <person name="Sara T."/>
            <person name="Anna F."/>
            <person name="Clotilde B."/>
            <person name="Roberto B."/>
            <person name="Veronica D.S."/>
            <person name="Fabio R."/>
            <person name="Monica P."/>
            <person name="Olivier J."/>
            <person name="Enrico T."/>
            <person name="Nicola S."/>
        </authorList>
    </citation>
    <scope>NUCLEOTIDE SEQUENCE [LARGE SCALE GENOMIC DNA]</scope>
    <source>
        <strain evidence="3 4">ATCC 27353</strain>
    </source>
</reference>
<dbReference type="EMBL" id="LQOT01000069">
    <property type="protein sequence ID" value="ORV41282.1"/>
    <property type="molecule type" value="Genomic_DNA"/>
</dbReference>
<feature type="domain" description="ChsH2 rubredoxin-like zinc ribbon" evidence="2">
    <location>
        <begin position="19"/>
        <end position="47"/>
    </location>
</feature>
<dbReference type="Gene3D" id="6.10.30.10">
    <property type="match status" value="1"/>
</dbReference>
<proteinExistence type="predicted"/>
<dbReference type="RefSeq" id="WP_085130049.1">
    <property type="nucleotide sequence ID" value="NZ_LQOT01000069.1"/>
</dbReference>
<evidence type="ECO:0000259" key="1">
    <source>
        <dbReference type="Pfam" id="PF01796"/>
    </source>
</evidence>
<feature type="domain" description="ChsH2 C-terminal OB-fold" evidence="1">
    <location>
        <begin position="49"/>
        <end position="117"/>
    </location>
</feature>
<sequence length="146" mass="15614">MSADLIDTEIMAMTDAGLRLLGGRCPDCGETVFPRRDSCGSCGADRVVEVELATRGTLWSWTIQRFPPPSPPYVPTGDDFTPFGLGYVELPGEVIVETRLSCADPDGLRIGMPMRLVGIEVPAEEGTTATTFAFAPAETAGDDDEQ</sequence>
<dbReference type="Pfam" id="PF01796">
    <property type="entry name" value="OB_ChsH2_C"/>
    <property type="match status" value="1"/>
</dbReference>
<dbReference type="InterPro" id="IPR012340">
    <property type="entry name" value="NA-bd_OB-fold"/>
</dbReference>
<evidence type="ECO:0000313" key="4">
    <source>
        <dbReference type="Proteomes" id="UP000193465"/>
    </source>
</evidence>
<dbReference type="InterPro" id="IPR002878">
    <property type="entry name" value="ChsH2_C"/>
</dbReference>
<dbReference type="SUPFAM" id="SSF50249">
    <property type="entry name" value="Nucleic acid-binding proteins"/>
    <property type="match status" value="1"/>
</dbReference>
<protein>
    <submittedName>
        <fullName evidence="3">DNA-binding protein</fullName>
    </submittedName>
</protein>
<dbReference type="Pfam" id="PF12172">
    <property type="entry name" value="zf-ChsH2"/>
    <property type="match status" value="1"/>
</dbReference>
<dbReference type="PANTHER" id="PTHR34075">
    <property type="entry name" value="BLR3430 PROTEIN"/>
    <property type="match status" value="1"/>
</dbReference>
<gene>
    <name evidence="3" type="ORF">AWC02_17895</name>
</gene>
<dbReference type="Proteomes" id="UP000193465">
    <property type="component" value="Unassembled WGS sequence"/>
</dbReference>
<accession>A0A1X1T9Q9</accession>
<keyword evidence="4" id="KW-1185">Reference proteome</keyword>
<comment type="caution">
    <text evidence="3">The sequence shown here is derived from an EMBL/GenBank/DDBJ whole genome shotgun (WGS) entry which is preliminary data.</text>
</comment>
<dbReference type="AlphaFoldDB" id="A0A1X1T9Q9"/>
<name>A0A1X1T9Q9_9MYCO</name>
<dbReference type="GO" id="GO:0003677">
    <property type="term" value="F:DNA binding"/>
    <property type="evidence" value="ECO:0007669"/>
    <property type="project" value="UniProtKB-KW"/>
</dbReference>
<dbReference type="PANTHER" id="PTHR34075:SF5">
    <property type="entry name" value="BLR3430 PROTEIN"/>
    <property type="match status" value="1"/>
</dbReference>
<evidence type="ECO:0000259" key="2">
    <source>
        <dbReference type="Pfam" id="PF12172"/>
    </source>
</evidence>
<dbReference type="InterPro" id="IPR022002">
    <property type="entry name" value="ChsH2_Znr"/>
</dbReference>
<keyword evidence="3" id="KW-0238">DNA-binding</keyword>
<organism evidence="3 4">
    <name type="scientific">Mycolicibacter engbaekii</name>
    <dbReference type="NCBI Taxonomy" id="188915"/>
    <lineage>
        <taxon>Bacteria</taxon>
        <taxon>Bacillati</taxon>
        <taxon>Actinomycetota</taxon>
        <taxon>Actinomycetes</taxon>
        <taxon>Mycobacteriales</taxon>
        <taxon>Mycobacteriaceae</taxon>
        <taxon>Mycolicibacter</taxon>
    </lineage>
</organism>
<dbReference type="InterPro" id="IPR052513">
    <property type="entry name" value="Thioester_dehydratase-like"/>
</dbReference>
<evidence type="ECO:0000313" key="3">
    <source>
        <dbReference type="EMBL" id="ORV41282.1"/>
    </source>
</evidence>
<dbReference type="STRING" id="188915.AWC02_17895"/>